<evidence type="ECO:0000313" key="1">
    <source>
        <dbReference type="EMBL" id="KAG2408973.1"/>
    </source>
</evidence>
<organism evidence="1 2">
    <name type="scientific">Phaseolus angularis</name>
    <name type="common">Azuki bean</name>
    <name type="synonym">Vigna angularis</name>
    <dbReference type="NCBI Taxonomy" id="3914"/>
    <lineage>
        <taxon>Eukaryota</taxon>
        <taxon>Viridiplantae</taxon>
        <taxon>Streptophyta</taxon>
        <taxon>Embryophyta</taxon>
        <taxon>Tracheophyta</taxon>
        <taxon>Spermatophyta</taxon>
        <taxon>Magnoliopsida</taxon>
        <taxon>eudicotyledons</taxon>
        <taxon>Gunneridae</taxon>
        <taxon>Pentapetalae</taxon>
        <taxon>rosids</taxon>
        <taxon>fabids</taxon>
        <taxon>Fabales</taxon>
        <taxon>Fabaceae</taxon>
        <taxon>Papilionoideae</taxon>
        <taxon>50 kb inversion clade</taxon>
        <taxon>NPAAA clade</taxon>
        <taxon>indigoferoid/millettioid clade</taxon>
        <taxon>Phaseoleae</taxon>
        <taxon>Vigna</taxon>
    </lineage>
</organism>
<reference evidence="1 2" key="1">
    <citation type="submission" date="2020-05" db="EMBL/GenBank/DDBJ databases">
        <title>Vigna angularis (adzuki bean) Var. LongXiaoDou No. 4 denovo assembly.</title>
        <authorList>
            <person name="Xiang H."/>
        </authorList>
    </citation>
    <scope>NUCLEOTIDE SEQUENCE [LARGE SCALE GENOMIC DNA]</scope>
    <source>
        <tissue evidence="1">Leaf</tissue>
    </source>
</reference>
<protein>
    <submittedName>
        <fullName evidence="1">Transportin-1 protein</fullName>
    </submittedName>
</protein>
<proteinExistence type="predicted"/>
<sequence length="141" mass="14976">MAEEELGILCFDGKLEVVIPSFVHYLVVLEGADGDKMPEFVQAKLSAGGDDAWKEREDVVLALGAIGEGCINGLYPHLLEVNFLLVDTIMKIGFRKGGSSSPVSGSGAANWFAASPTIGSKIYKANRASLATVCLDENDVK</sequence>
<dbReference type="Proteomes" id="UP000743370">
    <property type="component" value="Unassembled WGS sequence"/>
</dbReference>
<accession>A0A8T0LFI8</accession>
<dbReference type="InterPro" id="IPR011989">
    <property type="entry name" value="ARM-like"/>
</dbReference>
<dbReference type="EMBL" id="JABFOF010000001">
    <property type="protein sequence ID" value="KAG2408973.1"/>
    <property type="molecule type" value="Genomic_DNA"/>
</dbReference>
<evidence type="ECO:0000313" key="2">
    <source>
        <dbReference type="Proteomes" id="UP000743370"/>
    </source>
</evidence>
<dbReference type="Gene3D" id="1.25.10.10">
    <property type="entry name" value="Leucine-rich Repeat Variant"/>
    <property type="match status" value="1"/>
</dbReference>
<dbReference type="AlphaFoldDB" id="A0A8T0LFI8"/>
<name>A0A8T0LFI8_PHAAN</name>
<gene>
    <name evidence="1" type="ORF">HKW66_Vig0037950</name>
</gene>
<comment type="caution">
    <text evidence="1">The sequence shown here is derived from an EMBL/GenBank/DDBJ whole genome shotgun (WGS) entry which is preliminary data.</text>
</comment>